<protein>
    <recommendedName>
        <fullName evidence="6">peptidylprolyl isomerase</fullName>
        <ecNumber evidence="6">5.2.1.8</ecNumber>
    </recommendedName>
</protein>
<keyword evidence="1 7" id="KW-0732">Signal</keyword>
<dbReference type="SUPFAM" id="SSF54534">
    <property type="entry name" value="FKBP-like"/>
    <property type="match status" value="1"/>
</dbReference>
<dbReference type="PROSITE" id="PS00018">
    <property type="entry name" value="EF_HAND_1"/>
    <property type="match status" value="2"/>
</dbReference>
<evidence type="ECO:0000256" key="5">
    <source>
        <dbReference type="ARBA" id="ARBA00023180"/>
    </source>
</evidence>
<evidence type="ECO:0000259" key="8">
    <source>
        <dbReference type="PROSITE" id="PS50059"/>
    </source>
</evidence>
<dbReference type="Gene3D" id="1.10.238.10">
    <property type="entry name" value="EF-hand"/>
    <property type="match status" value="1"/>
</dbReference>
<keyword evidence="3" id="KW-0256">Endoplasmic reticulum</keyword>
<dbReference type="PANTHER" id="PTHR46222">
    <property type="entry name" value="PEPTIDYL-PROLYL CIS-TRANS ISOMERASE FKBP7/14"/>
    <property type="match status" value="1"/>
</dbReference>
<evidence type="ECO:0000313" key="9">
    <source>
        <dbReference type="EMBL" id="OEU21705.1"/>
    </source>
</evidence>
<keyword evidence="4" id="KW-0106">Calcium</keyword>
<dbReference type="InterPro" id="IPR046357">
    <property type="entry name" value="PPIase_dom_sf"/>
</dbReference>
<evidence type="ECO:0000313" key="10">
    <source>
        <dbReference type="Proteomes" id="UP000095751"/>
    </source>
</evidence>
<dbReference type="Proteomes" id="UP000095751">
    <property type="component" value="Unassembled WGS sequence"/>
</dbReference>
<name>A0A1E7FUB7_9STRA</name>
<keyword evidence="5" id="KW-0325">Glycoprotein</keyword>
<feature type="domain" description="PPIase FKBP-type" evidence="8">
    <location>
        <begin position="41"/>
        <end position="138"/>
    </location>
</feature>
<gene>
    <name evidence="9" type="ORF">FRACYDRAFT_179112</name>
</gene>
<dbReference type="KEGG" id="fcy:FRACYDRAFT_179112"/>
<evidence type="ECO:0000256" key="4">
    <source>
        <dbReference type="ARBA" id="ARBA00022837"/>
    </source>
</evidence>
<sequence>MKVTSILFVGAAAITAVAAELKINIYEGPRECDESNKVKVGNKVGIHYTGTIDESSKNGILGQQFDSSRDRNIILDVTVGFGDLIDGWDIGLIGICKGAKAILVIPPEMGYGSSGVGDGDIIPGGATLKFDVEVVSVTEPPPQLNLFNELDIDQDDVLTPEEIHVHFRKENPNAEMPPDLMEKEDKNKDGVVSREEFGGPRMPWDICLEMLHGNSKSTEITVLKLTVLWLCQRPRNLELEGYNDDKGNEEL</sequence>
<dbReference type="PANTHER" id="PTHR46222:SF3">
    <property type="entry name" value="PEPTIDYLPROLYL ISOMERASE"/>
    <property type="match status" value="1"/>
</dbReference>
<dbReference type="GO" id="GO:0003755">
    <property type="term" value="F:peptidyl-prolyl cis-trans isomerase activity"/>
    <property type="evidence" value="ECO:0007669"/>
    <property type="project" value="UniProtKB-KW"/>
</dbReference>
<reference evidence="9 10" key="1">
    <citation type="submission" date="2016-09" db="EMBL/GenBank/DDBJ databases">
        <title>Extensive genetic diversity and differential bi-allelic expression allows diatom success in the polar Southern Ocean.</title>
        <authorList>
            <consortium name="DOE Joint Genome Institute"/>
            <person name="Mock T."/>
            <person name="Otillar R.P."/>
            <person name="Strauss J."/>
            <person name="Dupont C."/>
            <person name="Frickenhaus S."/>
            <person name="Maumus F."/>
            <person name="Mcmullan M."/>
            <person name="Sanges R."/>
            <person name="Schmutz J."/>
            <person name="Toseland A."/>
            <person name="Valas R."/>
            <person name="Veluchamy A."/>
            <person name="Ward B.J."/>
            <person name="Allen A."/>
            <person name="Barry K."/>
            <person name="Falciatore A."/>
            <person name="Ferrante M."/>
            <person name="Fortunato A.E."/>
            <person name="Gloeckner G."/>
            <person name="Gruber A."/>
            <person name="Hipkin R."/>
            <person name="Janech M."/>
            <person name="Kroth P."/>
            <person name="Leese F."/>
            <person name="Lindquist E."/>
            <person name="Lyon B.R."/>
            <person name="Martin J."/>
            <person name="Mayer C."/>
            <person name="Parker M."/>
            <person name="Quesneville H."/>
            <person name="Raymond J."/>
            <person name="Uhlig C."/>
            <person name="Valentin K.U."/>
            <person name="Worden A.Z."/>
            <person name="Armbrust E.V."/>
            <person name="Bowler C."/>
            <person name="Green B."/>
            <person name="Moulton V."/>
            <person name="Van Oosterhout C."/>
            <person name="Grigoriev I."/>
        </authorList>
    </citation>
    <scope>NUCLEOTIDE SEQUENCE [LARGE SCALE GENOMIC DNA]</scope>
    <source>
        <strain evidence="9 10">CCMP1102</strain>
    </source>
</reference>
<accession>A0A1E7FUB7</accession>
<dbReference type="InterPro" id="IPR052273">
    <property type="entry name" value="PPIase_FKBP"/>
</dbReference>
<dbReference type="EMBL" id="KV784353">
    <property type="protein sequence ID" value="OEU21705.1"/>
    <property type="molecule type" value="Genomic_DNA"/>
</dbReference>
<dbReference type="AlphaFoldDB" id="A0A1E7FUB7"/>
<keyword evidence="6" id="KW-0413">Isomerase</keyword>
<proteinExistence type="predicted"/>
<feature type="chain" id="PRO_5009193611" description="peptidylprolyl isomerase" evidence="7">
    <location>
        <begin position="20"/>
        <end position="251"/>
    </location>
</feature>
<dbReference type="Gene3D" id="3.10.50.40">
    <property type="match status" value="1"/>
</dbReference>
<organism evidence="9 10">
    <name type="scientific">Fragilariopsis cylindrus CCMP1102</name>
    <dbReference type="NCBI Taxonomy" id="635003"/>
    <lineage>
        <taxon>Eukaryota</taxon>
        <taxon>Sar</taxon>
        <taxon>Stramenopiles</taxon>
        <taxon>Ochrophyta</taxon>
        <taxon>Bacillariophyta</taxon>
        <taxon>Bacillariophyceae</taxon>
        <taxon>Bacillariophycidae</taxon>
        <taxon>Bacillariales</taxon>
        <taxon>Bacillariaceae</taxon>
        <taxon>Fragilariopsis</taxon>
    </lineage>
</organism>
<keyword evidence="6" id="KW-0697">Rotamase</keyword>
<dbReference type="Pfam" id="PF00254">
    <property type="entry name" value="FKBP_C"/>
    <property type="match status" value="1"/>
</dbReference>
<comment type="catalytic activity">
    <reaction evidence="6">
        <text>[protein]-peptidylproline (omega=180) = [protein]-peptidylproline (omega=0)</text>
        <dbReference type="Rhea" id="RHEA:16237"/>
        <dbReference type="Rhea" id="RHEA-COMP:10747"/>
        <dbReference type="Rhea" id="RHEA-COMP:10748"/>
        <dbReference type="ChEBI" id="CHEBI:83833"/>
        <dbReference type="ChEBI" id="CHEBI:83834"/>
        <dbReference type="EC" id="5.2.1.8"/>
    </reaction>
</comment>
<dbReference type="InParanoid" id="A0A1E7FUB7"/>
<evidence type="ECO:0000256" key="3">
    <source>
        <dbReference type="ARBA" id="ARBA00022824"/>
    </source>
</evidence>
<dbReference type="SUPFAM" id="SSF47473">
    <property type="entry name" value="EF-hand"/>
    <property type="match status" value="1"/>
</dbReference>
<dbReference type="InterPro" id="IPR018247">
    <property type="entry name" value="EF_Hand_1_Ca_BS"/>
</dbReference>
<evidence type="ECO:0000256" key="7">
    <source>
        <dbReference type="SAM" id="SignalP"/>
    </source>
</evidence>
<dbReference type="InterPro" id="IPR001179">
    <property type="entry name" value="PPIase_FKBP_dom"/>
</dbReference>
<dbReference type="InterPro" id="IPR011992">
    <property type="entry name" value="EF-hand-dom_pair"/>
</dbReference>
<dbReference type="PROSITE" id="PS50059">
    <property type="entry name" value="FKBP_PPIASE"/>
    <property type="match status" value="1"/>
</dbReference>
<evidence type="ECO:0000256" key="2">
    <source>
        <dbReference type="ARBA" id="ARBA00022737"/>
    </source>
</evidence>
<dbReference type="OrthoDB" id="1902587at2759"/>
<evidence type="ECO:0000256" key="6">
    <source>
        <dbReference type="PROSITE-ProRule" id="PRU00277"/>
    </source>
</evidence>
<feature type="signal peptide" evidence="7">
    <location>
        <begin position="1"/>
        <end position="19"/>
    </location>
</feature>
<keyword evidence="10" id="KW-1185">Reference proteome</keyword>
<evidence type="ECO:0000256" key="1">
    <source>
        <dbReference type="ARBA" id="ARBA00022729"/>
    </source>
</evidence>
<dbReference type="EC" id="5.2.1.8" evidence="6"/>
<keyword evidence="2" id="KW-0677">Repeat</keyword>